<evidence type="ECO:0000256" key="8">
    <source>
        <dbReference type="ARBA" id="ARBA00022801"/>
    </source>
</evidence>
<dbReference type="RefSeq" id="WP_128177485.1">
    <property type="nucleotide sequence ID" value="NZ_CP071409.1"/>
</dbReference>
<dbReference type="InterPro" id="IPR051056">
    <property type="entry name" value="Glycosyl_Hydrolase_73"/>
</dbReference>
<dbReference type="NCBIfam" id="TIGR02541">
    <property type="entry name" value="flagell_FlgJ"/>
    <property type="match status" value="1"/>
</dbReference>
<dbReference type="GO" id="GO:0071973">
    <property type="term" value="P:bacterial-type flagellum-dependent cell motility"/>
    <property type="evidence" value="ECO:0007669"/>
    <property type="project" value="TreeGrafter"/>
</dbReference>
<keyword evidence="14" id="KW-0966">Cell projection</keyword>
<comment type="function">
    <text evidence="1">Flagellum-specific muramidase which hydrolyzes the peptidoglycan layer to assemble the rod structure in the periplasmic space.</text>
</comment>
<dbReference type="Proteomes" id="UP000288794">
    <property type="component" value="Unassembled WGS sequence"/>
</dbReference>
<dbReference type="SMART" id="SM00047">
    <property type="entry name" value="LYZ2"/>
    <property type="match status" value="1"/>
</dbReference>
<keyword evidence="14" id="KW-0282">Flagellum</keyword>
<evidence type="ECO:0000256" key="5">
    <source>
        <dbReference type="ARBA" id="ARBA00013433"/>
    </source>
</evidence>
<dbReference type="Pfam" id="PF01832">
    <property type="entry name" value="Glucosaminidase"/>
    <property type="match status" value="1"/>
</dbReference>
<evidence type="ECO:0000256" key="7">
    <source>
        <dbReference type="ARBA" id="ARBA00022795"/>
    </source>
</evidence>
<dbReference type="Gene3D" id="2.10.70.40">
    <property type="entry name" value="peptidoglycan hydrolase"/>
    <property type="match status" value="1"/>
</dbReference>
<dbReference type="InterPro" id="IPR002901">
    <property type="entry name" value="MGlyc_endo_b_GlcNAc-like_dom"/>
</dbReference>
<dbReference type="InterPro" id="IPR019301">
    <property type="entry name" value="Flagellar_prot_FlgJ_N"/>
</dbReference>
<dbReference type="AlphaFoldDB" id="A0A443ICB2"/>
<gene>
    <name evidence="14" type="primary">flgJ</name>
    <name evidence="14" type="ORF">ED28_09785</name>
</gene>
<reference evidence="14 15" key="1">
    <citation type="submission" date="2014-04" db="EMBL/GenBank/DDBJ databases">
        <title>Draft genome sequence of Pantoea beijingensis strain LMG 27579, an emerging pathogen to Pleurotus eryngii with potential industrial application.</title>
        <authorList>
            <person name="Xu F."/>
            <person name="Liu Y."/>
            <person name="Wang S."/>
            <person name="Yin Y."/>
            <person name="Ma Y."/>
            <person name="Zhao S."/>
            <person name="Rong C."/>
        </authorList>
    </citation>
    <scope>NUCLEOTIDE SEQUENCE [LARGE SCALE GENOMIC DNA]</scope>
    <source>
        <strain evidence="14 15">LMG 27579</strain>
    </source>
</reference>
<keyword evidence="15" id="KW-1185">Reference proteome</keyword>
<dbReference type="PANTHER" id="PTHR33308">
    <property type="entry name" value="PEPTIDOGLYCAN HYDROLASE FLGJ"/>
    <property type="match status" value="1"/>
</dbReference>
<dbReference type="PRINTS" id="PR01002">
    <property type="entry name" value="FLGFLGJ"/>
</dbReference>
<sequence>MKPASPSSMLGAAWDSQSLNELKRQAGSDPQGQTRQVAKQVEGMFVQMMLKSMRQALPQDGMLSTEQTRLYTSMYDQQIAQQLADKGLGLADTLVKQMVPAAKPDEMAGKVPLPLDNQFINTIAPRQLEQMVQRAIPRLPASAMPLSGDNREFIAQLATPAQQASAKSGIPHHLILAQAALESGWGQRQIMTADGRPSHNLFGIKASSSWLGEKTDITTTEYQHGVAKKVKASFRVYDSWSDALTDYVKLLSSNPRYAAVTRAQTAEQGAHALQAAGYATDPDYAQKLVGMIQQFRNISDKVIHAYSHDLSNLF</sequence>
<comment type="similarity">
    <text evidence="4">In the C-terminal section; belongs to the glycosyl hydrolase 73 family.</text>
</comment>
<comment type="similarity">
    <text evidence="3">In the N-terminal section; belongs to the FlgJ family.</text>
</comment>
<proteinExistence type="inferred from homology"/>
<dbReference type="Gene3D" id="1.10.530.10">
    <property type="match status" value="1"/>
</dbReference>
<feature type="domain" description="Mannosyl-glycoprotein endo-beta-N-acetylglucosamidase-like" evidence="13">
    <location>
        <begin position="143"/>
        <end position="307"/>
    </location>
</feature>
<evidence type="ECO:0000259" key="13">
    <source>
        <dbReference type="SMART" id="SM00047"/>
    </source>
</evidence>
<accession>A0A443ICB2</accession>
<keyword evidence="8" id="KW-0378">Hydrolase</keyword>
<comment type="subcellular location">
    <subcellularLocation>
        <location evidence="2">Periplasm</location>
    </subcellularLocation>
</comment>
<evidence type="ECO:0000256" key="11">
    <source>
        <dbReference type="ARBA" id="ARBA00030835"/>
    </source>
</evidence>
<keyword evidence="14" id="KW-0969">Cilium</keyword>
<evidence type="ECO:0000256" key="2">
    <source>
        <dbReference type="ARBA" id="ARBA00004418"/>
    </source>
</evidence>
<dbReference type="FunFam" id="2.10.70.40:FF:000001">
    <property type="entry name" value="Flagellar assembly peptidoglycan hydrolase FlgJ"/>
    <property type="match status" value="1"/>
</dbReference>
<organism evidence="14 15">
    <name type="scientific">[Pantoea] beijingensis</name>
    <dbReference type="NCBI Taxonomy" id="1324864"/>
    <lineage>
        <taxon>Bacteria</taxon>
        <taxon>Pseudomonadati</taxon>
        <taxon>Pseudomonadota</taxon>
        <taxon>Gammaproteobacteria</taxon>
        <taxon>Enterobacterales</taxon>
        <taxon>Erwiniaceae</taxon>
        <taxon>Erwinia</taxon>
    </lineage>
</organism>
<evidence type="ECO:0000313" key="14">
    <source>
        <dbReference type="EMBL" id="RWR01921.1"/>
    </source>
</evidence>
<evidence type="ECO:0000256" key="9">
    <source>
        <dbReference type="ARBA" id="ARBA00023295"/>
    </source>
</evidence>
<evidence type="ECO:0000256" key="4">
    <source>
        <dbReference type="ARBA" id="ARBA00007974"/>
    </source>
</evidence>
<keyword evidence="10" id="KW-0961">Cell wall biogenesis/degradation</keyword>
<evidence type="ECO:0000313" key="15">
    <source>
        <dbReference type="Proteomes" id="UP000288794"/>
    </source>
</evidence>
<evidence type="ECO:0000256" key="10">
    <source>
        <dbReference type="ARBA" id="ARBA00023316"/>
    </source>
</evidence>
<dbReference type="GO" id="GO:0004040">
    <property type="term" value="F:amidase activity"/>
    <property type="evidence" value="ECO:0007669"/>
    <property type="project" value="InterPro"/>
</dbReference>
<comment type="caution">
    <text evidence="14">The sequence shown here is derived from an EMBL/GenBank/DDBJ whole genome shotgun (WGS) entry which is preliminary data.</text>
</comment>
<keyword evidence="7" id="KW-1005">Bacterial flagellum biogenesis</keyword>
<evidence type="ECO:0000256" key="3">
    <source>
        <dbReference type="ARBA" id="ARBA00006880"/>
    </source>
</evidence>
<dbReference type="InterPro" id="IPR013377">
    <property type="entry name" value="FlgJ"/>
</dbReference>
<dbReference type="GO" id="GO:0044780">
    <property type="term" value="P:bacterial-type flagellum assembly"/>
    <property type="evidence" value="ECO:0007669"/>
    <property type="project" value="InterPro"/>
</dbReference>
<dbReference type="EMBL" id="JMEE01000031">
    <property type="protein sequence ID" value="RWR01921.1"/>
    <property type="molecule type" value="Genomic_DNA"/>
</dbReference>
<protein>
    <recommendedName>
        <fullName evidence="5">Peptidoglycan hydrolase FlgJ</fullName>
    </recommendedName>
    <alternativeName>
        <fullName evidence="11">Muramidase FlgJ</fullName>
    </alternativeName>
</protein>
<dbReference type="GO" id="GO:0016798">
    <property type="term" value="F:hydrolase activity, acting on glycosyl bonds"/>
    <property type="evidence" value="ECO:0007669"/>
    <property type="project" value="UniProtKB-KW"/>
</dbReference>
<feature type="region of interest" description="Disordered" evidence="12">
    <location>
        <begin position="1"/>
        <end position="35"/>
    </location>
</feature>
<dbReference type="GO" id="GO:0042597">
    <property type="term" value="C:periplasmic space"/>
    <property type="evidence" value="ECO:0007669"/>
    <property type="project" value="UniProtKB-SubCell"/>
</dbReference>
<dbReference type="Pfam" id="PF10135">
    <property type="entry name" value="Rod-binding"/>
    <property type="match status" value="1"/>
</dbReference>
<name>A0A443ICB2_9GAMM</name>
<evidence type="ECO:0000256" key="12">
    <source>
        <dbReference type="SAM" id="MobiDB-lite"/>
    </source>
</evidence>
<keyword evidence="9" id="KW-0326">Glycosidase</keyword>
<dbReference type="PANTHER" id="PTHR33308:SF9">
    <property type="entry name" value="PEPTIDOGLYCAN HYDROLASE FLGJ"/>
    <property type="match status" value="1"/>
</dbReference>
<dbReference type="GO" id="GO:0071555">
    <property type="term" value="P:cell wall organization"/>
    <property type="evidence" value="ECO:0007669"/>
    <property type="project" value="UniProtKB-KW"/>
</dbReference>
<evidence type="ECO:0000256" key="1">
    <source>
        <dbReference type="ARBA" id="ARBA00002954"/>
    </source>
</evidence>
<keyword evidence="6" id="KW-0574">Periplasm</keyword>
<evidence type="ECO:0000256" key="6">
    <source>
        <dbReference type="ARBA" id="ARBA00022764"/>
    </source>
</evidence>